<comment type="caution">
    <text evidence="2">The sequence shown here is derived from an EMBL/GenBank/DDBJ whole genome shotgun (WGS) entry which is preliminary data.</text>
</comment>
<protein>
    <submittedName>
        <fullName evidence="2">Conserved domain protein</fullName>
    </submittedName>
</protein>
<dbReference type="GO" id="GO:0005524">
    <property type="term" value="F:ATP binding"/>
    <property type="evidence" value="ECO:0007669"/>
    <property type="project" value="InterPro"/>
</dbReference>
<evidence type="ECO:0000313" key="2">
    <source>
        <dbReference type="EMBL" id="EGG50112.1"/>
    </source>
</evidence>
<dbReference type="EMBL" id="AFBP01000101">
    <property type="protein sequence ID" value="EGG50112.1"/>
    <property type="molecule type" value="Genomic_DNA"/>
</dbReference>
<accession>F3QP14</accession>
<keyword evidence="3" id="KW-1185">Reference proteome</keyword>
<dbReference type="GO" id="GO:0016887">
    <property type="term" value="F:ATP hydrolysis activity"/>
    <property type="evidence" value="ECO:0007669"/>
    <property type="project" value="InterPro"/>
</dbReference>
<dbReference type="SUPFAM" id="SSF52540">
    <property type="entry name" value="P-loop containing nucleoside triphosphate hydrolases"/>
    <property type="match status" value="1"/>
</dbReference>
<dbReference type="PANTHER" id="PTHR43581">
    <property type="entry name" value="ATP/GTP PHOSPHATASE"/>
    <property type="match status" value="1"/>
</dbReference>
<organism evidence="2 3">
    <name type="scientific">Parasutterella excrementihominis YIT 11859</name>
    <dbReference type="NCBI Taxonomy" id="762966"/>
    <lineage>
        <taxon>Bacteria</taxon>
        <taxon>Pseudomonadati</taxon>
        <taxon>Pseudomonadota</taxon>
        <taxon>Betaproteobacteria</taxon>
        <taxon>Burkholderiales</taxon>
        <taxon>Sutterellaceae</taxon>
        <taxon>Parasutterella</taxon>
    </lineage>
</organism>
<dbReference type="HOGENOM" id="CLU_033429_1_1_4"/>
<dbReference type="Pfam" id="PF13304">
    <property type="entry name" value="AAA_21"/>
    <property type="match status" value="1"/>
</dbReference>
<dbReference type="InterPro" id="IPR003959">
    <property type="entry name" value="ATPase_AAA_core"/>
</dbReference>
<dbReference type="GeneID" id="43349957"/>
<proteinExistence type="predicted"/>
<evidence type="ECO:0000313" key="3">
    <source>
        <dbReference type="Proteomes" id="UP000005156"/>
    </source>
</evidence>
<dbReference type="RefSeq" id="WP_008865116.1">
    <property type="nucleotide sequence ID" value="NZ_GL883764.1"/>
</dbReference>
<feature type="domain" description="ATPase AAA-type core" evidence="1">
    <location>
        <begin position="77"/>
        <end position="359"/>
    </location>
</feature>
<gene>
    <name evidence="2" type="ORF">HMPREF9439_02705</name>
</gene>
<dbReference type="Gene3D" id="3.40.50.300">
    <property type="entry name" value="P-loop containing nucleotide triphosphate hydrolases"/>
    <property type="match status" value="1"/>
</dbReference>
<dbReference type="InterPro" id="IPR027417">
    <property type="entry name" value="P-loop_NTPase"/>
</dbReference>
<reference evidence="2 3" key="1">
    <citation type="submission" date="2011-02" db="EMBL/GenBank/DDBJ databases">
        <authorList>
            <person name="Weinstock G."/>
            <person name="Sodergren E."/>
            <person name="Clifton S."/>
            <person name="Fulton L."/>
            <person name="Fulton B."/>
            <person name="Courtney L."/>
            <person name="Fronick C."/>
            <person name="Harrison M."/>
            <person name="Strong C."/>
            <person name="Farmer C."/>
            <person name="Delahaunty K."/>
            <person name="Markovic C."/>
            <person name="Hall O."/>
            <person name="Minx P."/>
            <person name="Tomlinson C."/>
            <person name="Mitreva M."/>
            <person name="Hou S."/>
            <person name="Chen J."/>
            <person name="Wollam A."/>
            <person name="Pepin K.H."/>
            <person name="Johnson M."/>
            <person name="Bhonagiri V."/>
            <person name="Zhang X."/>
            <person name="Suruliraj S."/>
            <person name="Warren W."/>
            <person name="Chinwalla A."/>
            <person name="Mardis E.R."/>
            <person name="Wilson R.K."/>
        </authorList>
    </citation>
    <scope>NUCLEOTIDE SEQUENCE [LARGE SCALE GENOMIC DNA]</scope>
    <source>
        <strain evidence="2 3">YIT 11859</strain>
    </source>
</reference>
<dbReference type="OrthoDB" id="5468457at2"/>
<dbReference type="AlphaFoldDB" id="F3QP14"/>
<evidence type="ECO:0000259" key="1">
    <source>
        <dbReference type="Pfam" id="PF13304"/>
    </source>
</evidence>
<dbReference type="InterPro" id="IPR051396">
    <property type="entry name" value="Bact_Antivir_Def_Nuclease"/>
</dbReference>
<dbReference type="Proteomes" id="UP000005156">
    <property type="component" value="Unassembled WGS sequence"/>
</dbReference>
<name>F3QP14_9BURK</name>
<sequence length="456" mass="51481">MSLSELKAKIERSDNIGWELEIGGQKSLVHEIDEKAYFQSFFVSRLTLFNYKNFSSANGKPFSIHFSPKKNQSPNAILVGINGAGKTNLLTAIARGLSWLDAGISGEQSQGKRLTESDISYNQPSSFTELALSITLPNYSAETRTLILRTTKKGSTETVTNEVASFRSLGRTLRILANEYGHALPVLLYYPANRFVSKGIDSGNIRADENNFSTFPSINWLIKQFKVISNPSSEGYASSTLIIEEVKKLLSKIFETFKNIRLDQSSGEDEIILDWRNDLRTKFKDLSLGQKSFMILFLDILMNIFLKSKENISNQRGVLLIDEIENHLHPSWQRKIFPTLKKAFPNIQIIASTHSPFVIQTVPKSEIYVLDSQYPTDAGHPTSQTEGSQFDSVIANIFDLNERGDQEIVNLLSECEAHIRSNQIEIAKRELEKLKLHFGKDDPYVNFLDILLTSKQ</sequence>
<dbReference type="PANTHER" id="PTHR43581:SF2">
    <property type="entry name" value="EXCINUCLEASE ATPASE SUBUNIT"/>
    <property type="match status" value="1"/>
</dbReference>
<dbReference type="eggNOG" id="COG3950">
    <property type="taxonomic scope" value="Bacteria"/>
</dbReference>